<name>A0A7X8TIX3_9MICC</name>
<dbReference type="Proteomes" id="UP000523139">
    <property type="component" value="Unassembled WGS sequence"/>
</dbReference>
<accession>A0A7X8TIX3</accession>
<dbReference type="SUPFAM" id="SSF51338">
    <property type="entry name" value="Composite domain of metallo-dependent hydrolases"/>
    <property type="match status" value="1"/>
</dbReference>
<evidence type="ECO:0000313" key="3">
    <source>
        <dbReference type="Proteomes" id="UP000523139"/>
    </source>
</evidence>
<evidence type="ECO:0000259" key="1">
    <source>
        <dbReference type="Pfam" id="PF07969"/>
    </source>
</evidence>
<dbReference type="InterPro" id="IPR032466">
    <property type="entry name" value="Metal_Hydrolase"/>
</dbReference>
<dbReference type="AlphaFoldDB" id="A0A7X8TIX3"/>
<dbReference type="Gene3D" id="2.30.40.10">
    <property type="entry name" value="Urease, subunit C, domain 1"/>
    <property type="match status" value="1"/>
</dbReference>
<sequence length="531" mass="57857">MTNRAGERVMVKNARIFSGSGFSQPTTLNVFNGLISTDEAATEATVDTVVDLEGRYLMPGFVESHAHPGQLGMSLRQLDLRPSNVSSIEDIVQLVAEEAQRLGPGEWIRGVGWDETYLAEGRGPTKEDLDAAAAGRPVMLTRTCHHMRVVNSAALELSGISAETPDPEGGRFVRDAQDEPTGLVQEAAMDLIAAPAYTGEDFDEAFALAQEAFVSWGVTTTHDLSTTADHLRCYTRANSRGDLKIRMRPWLWALDQSAMSGVLTHALNTGISSGFGDDRLRIQGAKFTLDGSVGGRTAAVCCAFEGTDDTGLLYLEDEEFLGHLKRAVEGGFRLAIHGIGERAIDQALKALSKLDPEFVANNRNRIEHCALPTEKHLKQMKEQNIIAASSIAFIYHLGDSYLKALGPERVKRAYPQRTFADYGIIAPGNSDTPVTNGNPWEGIYAAVTRTTVSGTVLDTEQNITLEEAIRAYTTDAAYTSYEEQTLGTLTPGAHADFQVLEQNPFECQPEQWLKLRPTAVYSAGQRIDSQS</sequence>
<organism evidence="2 3">
    <name type="scientific">Nesterenkonia sedimenti</name>
    <dbReference type="NCBI Taxonomy" id="1463632"/>
    <lineage>
        <taxon>Bacteria</taxon>
        <taxon>Bacillati</taxon>
        <taxon>Actinomycetota</taxon>
        <taxon>Actinomycetes</taxon>
        <taxon>Micrococcales</taxon>
        <taxon>Micrococcaceae</taxon>
        <taxon>Nesterenkonia</taxon>
    </lineage>
</organism>
<reference evidence="2 3" key="1">
    <citation type="submission" date="2020-04" db="EMBL/GenBank/DDBJ databases">
        <title>Nesterenkonia sp. nov., isolated from marine sediment.</title>
        <authorList>
            <person name="Zhang G."/>
        </authorList>
    </citation>
    <scope>NUCLEOTIDE SEQUENCE [LARGE SCALE GENOMIC DNA]</scope>
    <source>
        <strain evidence="2 3">MY13</strain>
    </source>
</reference>
<gene>
    <name evidence="2" type="ORF">HGQ17_06140</name>
</gene>
<dbReference type="InterPro" id="IPR011059">
    <property type="entry name" value="Metal-dep_hydrolase_composite"/>
</dbReference>
<evidence type="ECO:0000313" key="2">
    <source>
        <dbReference type="EMBL" id="NLS09591.1"/>
    </source>
</evidence>
<keyword evidence="3" id="KW-1185">Reference proteome</keyword>
<protein>
    <submittedName>
        <fullName evidence="2">Amidohydrolase</fullName>
    </submittedName>
</protein>
<dbReference type="CDD" id="cd01300">
    <property type="entry name" value="YtcJ_like"/>
    <property type="match status" value="1"/>
</dbReference>
<dbReference type="SUPFAM" id="SSF51556">
    <property type="entry name" value="Metallo-dependent hydrolases"/>
    <property type="match status" value="1"/>
</dbReference>
<dbReference type="InterPro" id="IPR033932">
    <property type="entry name" value="YtcJ-like"/>
</dbReference>
<dbReference type="EMBL" id="JABAHY010000004">
    <property type="protein sequence ID" value="NLS09591.1"/>
    <property type="molecule type" value="Genomic_DNA"/>
</dbReference>
<dbReference type="Pfam" id="PF07969">
    <property type="entry name" value="Amidohydro_3"/>
    <property type="match status" value="1"/>
</dbReference>
<dbReference type="PANTHER" id="PTHR22642:SF2">
    <property type="entry name" value="PROTEIN LONG AFTER FAR-RED 3"/>
    <property type="match status" value="1"/>
</dbReference>
<comment type="caution">
    <text evidence="2">The sequence shown here is derived from an EMBL/GenBank/DDBJ whole genome shotgun (WGS) entry which is preliminary data.</text>
</comment>
<dbReference type="Gene3D" id="3.10.310.70">
    <property type="match status" value="1"/>
</dbReference>
<keyword evidence="2" id="KW-0378">Hydrolase</keyword>
<proteinExistence type="predicted"/>
<dbReference type="PANTHER" id="PTHR22642">
    <property type="entry name" value="IMIDAZOLONEPROPIONASE"/>
    <property type="match status" value="1"/>
</dbReference>
<dbReference type="RefSeq" id="WP_168887086.1">
    <property type="nucleotide sequence ID" value="NZ_JABAHY010000004.1"/>
</dbReference>
<dbReference type="InterPro" id="IPR013108">
    <property type="entry name" value="Amidohydro_3"/>
</dbReference>
<dbReference type="Gene3D" id="3.20.20.140">
    <property type="entry name" value="Metal-dependent hydrolases"/>
    <property type="match status" value="1"/>
</dbReference>
<feature type="domain" description="Amidohydrolase 3" evidence="1">
    <location>
        <begin position="49"/>
        <end position="526"/>
    </location>
</feature>
<dbReference type="GO" id="GO:0016810">
    <property type="term" value="F:hydrolase activity, acting on carbon-nitrogen (but not peptide) bonds"/>
    <property type="evidence" value="ECO:0007669"/>
    <property type="project" value="InterPro"/>
</dbReference>